<feature type="transmembrane region" description="Helical" evidence="1">
    <location>
        <begin position="7"/>
        <end position="29"/>
    </location>
</feature>
<gene>
    <name evidence="2" type="ORF">Pla8534_08810</name>
</gene>
<organism evidence="2 3">
    <name type="scientific">Lignipirellula cremea</name>
    <dbReference type="NCBI Taxonomy" id="2528010"/>
    <lineage>
        <taxon>Bacteria</taxon>
        <taxon>Pseudomonadati</taxon>
        <taxon>Planctomycetota</taxon>
        <taxon>Planctomycetia</taxon>
        <taxon>Pirellulales</taxon>
        <taxon>Pirellulaceae</taxon>
        <taxon>Lignipirellula</taxon>
    </lineage>
</organism>
<feature type="transmembrane region" description="Helical" evidence="1">
    <location>
        <begin position="35"/>
        <end position="61"/>
    </location>
</feature>
<sequence>MNRALRMAIASGVLPLLTGVAIFLLWLAWPLKELALAGIFVLLGGIVCFLNGGVALGLYWVRSGRDPAVTPRRRWLATLGAGALLLVNFPVAAGVIAAVVRQETRLTVQVDNACSQTLSNVRVGGGGCEAALGQIPPGESAKCYFWIEQDGSLSLQADREGASPVNGQGGYVTHAMGGHSIFTVQEDGTVQLEERRTRLDRGHAFDATVSRD</sequence>
<keyword evidence="1" id="KW-0472">Membrane</keyword>
<feature type="transmembrane region" description="Helical" evidence="1">
    <location>
        <begin position="73"/>
        <end position="100"/>
    </location>
</feature>
<proteinExistence type="predicted"/>
<accession>A0A518DMP8</accession>
<keyword evidence="3" id="KW-1185">Reference proteome</keyword>
<keyword evidence="1" id="KW-0812">Transmembrane</keyword>
<dbReference type="AlphaFoldDB" id="A0A518DMP8"/>
<name>A0A518DMP8_9BACT</name>
<evidence type="ECO:0000256" key="1">
    <source>
        <dbReference type="SAM" id="Phobius"/>
    </source>
</evidence>
<keyword evidence="1" id="KW-1133">Transmembrane helix</keyword>
<protein>
    <submittedName>
        <fullName evidence="2">Uncharacterized protein</fullName>
    </submittedName>
</protein>
<dbReference type="KEGG" id="lcre:Pla8534_08810"/>
<dbReference type="EMBL" id="CP036433">
    <property type="protein sequence ID" value="QDU93102.1"/>
    <property type="molecule type" value="Genomic_DNA"/>
</dbReference>
<reference evidence="2 3" key="1">
    <citation type="submission" date="2019-02" db="EMBL/GenBank/DDBJ databases">
        <title>Deep-cultivation of Planctomycetes and their phenomic and genomic characterization uncovers novel biology.</title>
        <authorList>
            <person name="Wiegand S."/>
            <person name="Jogler M."/>
            <person name="Boedeker C."/>
            <person name="Pinto D."/>
            <person name="Vollmers J."/>
            <person name="Rivas-Marin E."/>
            <person name="Kohn T."/>
            <person name="Peeters S.H."/>
            <person name="Heuer A."/>
            <person name="Rast P."/>
            <person name="Oberbeckmann S."/>
            <person name="Bunk B."/>
            <person name="Jeske O."/>
            <person name="Meyerdierks A."/>
            <person name="Storesund J.E."/>
            <person name="Kallscheuer N."/>
            <person name="Luecker S."/>
            <person name="Lage O.M."/>
            <person name="Pohl T."/>
            <person name="Merkel B.J."/>
            <person name="Hornburger P."/>
            <person name="Mueller R.-W."/>
            <person name="Bruemmer F."/>
            <person name="Labrenz M."/>
            <person name="Spormann A.M."/>
            <person name="Op den Camp H."/>
            <person name="Overmann J."/>
            <person name="Amann R."/>
            <person name="Jetten M.S.M."/>
            <person name="Mascher T."/>
            <person name="Medema M.H."/>
            <person name="Devos D.P."/>
            <person name="Kaster A.-K."/>
            <person name="Ovreas L."/>
            <person name="Rohde M."/>
            <person name="Galperin M.Y."/>
            <person name="Jogler C."/>
        </authorList>
    </citation>
    <scope>NUCLEOTIDE SEQUENCE [LARGE SCALE GENOMIC DNA]</scope>
    <source>
        <strain evidence="2 3">Pla85_3_4</strain>
    </source>
</reference>
<dbReference type="Proteomes" id="UP000317648">
    <property type="component" value="Chromosome"/>
</dbReference>
<evidence type="ECO:0000313" key="3">
    <source>
        <dbReference type="Proteomes" id="UP000317648"/>
    </source>
</evidence>
<evidence type="ECO:0000313" key="2">
    <source>
        <dbReference type="EMBL" id="QDU93102.1"/>
    </source>
</evidence>
<dbReference type="RefSeq" id="WP_145049614.1">
    <property type="nucleotide sequence ID" value="NZ_CP036433.1"/>
</dbReference>